<protein>
    <submittedName>
        <fullName evidence="2">Uncharacterized protein</fullName>
    </submittedName>
</protein>
<keyword evidence="1" id="KW-0812">Transmembrane</keyword>
<gene>
    <name evidence="2" type="ORF">DB31_8355</name>
</gene>
<organism evidence="2 3">
    <name type="scientific">Hyalangium minutum</name>
    <dbReference type="NCBI Taxonomy" id="394096"/>
    <lineage>
        <taxon>Bacteria</taxon>
        <taxon>Pseudomonadati</taxon>
        <taxon>Myxococcota</taxon>
        <taxon>Myxococcia</taxon>
        <taxon>Myxococcales</taxon>
        <taxon>Cystobacterineae</taxon>
        <taxon>Archangiaceae</taxon>
        <taxon>Hyalangium</taxon>
    </lineage>
</organism>
<dbReference type="EMBL" id="JMCB01000008">
    <property type="protein sequence ID" value="KFE67002.1"/>
    <property type="molecule type" value="Genomic_DNA"/>
</dbReference>
<keyword evidence="1" id="KW-1133">Transmembrane helix</keyword>
<evidence type="ECO:0000313" key="3">
    <source>
        <dbReference type="Proteomes" id="UP000028725"/>
    </source>
</evidence>
<proteinExistence type="predicted"/>
<feature type="transmembrane region" description="Helical" evidence="1">
    <location>
        <begin position="66"/>
        <end position="84"/>
    </location>
</feature>
<comment type="caution">
    <text evidence="2">The sequence shown here is derived from an EMBL/GenBank/DDBJ whole genome shotgun (WGS) entry which is preliminary data.</text>
</comment>
<evidence type="ECO:0000313" key="2">
    <source>
        <dbReference type="EMBL" id="KFE67002.1"/>
    </source>
</evidence>
<evidence type="ECO:0000256" key="1">
    <source>
        <dbReference type="SAM" id="Phobius"/>
    </source>
</evidence>
<dbReference type="Proteomes" id="UP000028725">
    <property type="component" value="Unassembled WGS sequence"/>
</dbReference>
<feature type="transmembrane region" description="Helical" evidence="1">
    <location>
        <begin position="90"/>
        <end position="112"/>
    </location>
</feature>
<dbReference type="AlphaFoldDB" id="A0A085WH39"/>
<dbReference type="STRING" id="394096.DB31_8355"/>
<accession>A0A085WH39</accession>
<sequence length="160" mass="17689">MCGEPLPDAPMPGGSPPDAAFLRLEGRAGRSIAGVGNALLYQAGPRAAPVTLELARIETVRLQRRSNMYFLPLAVANLVVLYWVRPSLLWLGVLVLCLGLPIYVLSNCRLVVRTREGQELRWFLDALWPGSRRWRALDKAWTEATQALASRGISVQGPER</sequence>
<keyword evidence="1" id="KW-0472">Membrane</keyword>
<reference evidence="2 3" key="1">
    <citation type="submission" date="2014-04" db="EMBL/GenBank/DDBJ databases">
        <title>Genome assembly of Hyalangium minutum DSM 14724.</title>
        <authorList>
            <person name="Sharma G."/>
            <person name="Subramanian S."/>
        </authorList>
    </citation>
    <scope>NUCLEOTIDE SEQUENCE [LARGE SCALE GENOMIC DNA]</scope>
    <source>
        <strain evidence="2 3">DSM 14724</strain>
    </source>
</reference>
<name>A0A085WH39_9BACT</name>
<keyword evidence="3" id="KW-1185">Reference proteome</keyword>